<dbReference type="Gene3D" id="3.40.50.1820">
    <property type="entry name" value="alpha/beta hydrolase"/>
    <property type="match status" value="1"/>
</dbReference>
<feature type="transmembrane region" description="Helical" evidence="1">
    <location>
        <begin position="621"/>
        <end position="644"/>
    </location>
</feature>
<feature type="transmembrane region" description="Helical" evidence="1">
    <location>
        <begin position="125"/>
        <end position="158"/>
    </location>
</feature>
<feature type="transmembrane region" description="Helical" evidence="1">
    <location>
        <begin position="446"/>
        <end position="467"/>
    </location>
</feature>
<dbReference type="InterPro" id="IPR029058">
    <property type="entry name" value="AB_hydrolase_fold"/>
</dbReference>
<comment type="caution">
    <text evidence="2">The sequence shown here is derived from an EMBL/GenBank/DDBJ whole genome shotgun (WGS) entry which is preliminary data.</text>
</comment>
<evidence type="ECO:0000313" key="2">
    <source>
        <dbReference type="EMBL" id="NYD55291.1"/>
    </source>
</evidence>
<feature type="transmembrane region" description="Helical" evidence="1">
    <location>
        <begin position="598"/>
        <end position="615"/>
    </location>
</feature>
<dbReference type="SUPFAM" id="SSF53474">
    <property type="entry name" value="alpha/beta-Hydrolases"/>
    <property type="match status" value="1"/>
</dbReference>
<dbReference type="AlphaFoldDB" id="A0A7Y9EWU0"/>
<accession>A0A7Y9EWU0</accession>
<keyword evidence="1" id="KW-0472">Membrane</keyword>
<evidence type="ECO:0000256" key="1">
    <source>
        <dbReference type="SAM" id="Phobius"/>
    </source>
</evidence>
<gene>
    <name evidence="2" type="ORF">BKA02_002346</name>
</gene>
<sequence>MAPRLVDTLAAQGLSSGFEEHGDGSAGVLRIDGGRPVFLAEAFWADIVADARAGGLRGALLRLRFAFASMPYLIVGAVGFRAGHAGAAPPPQHSARLVRFFRSFFGLDAGEIARYAPLAWRVLPLYGAAVALTALFALAWWAGLSVLVGVVLVLLLVLAMPGSIVEHIRMAAEDGADLERIRQRVSEQISAVEERCERVWVIAHSQGGYIAHSLLAGADTSVHPRVTRLTGLASGLRPIRLAGLASHGRVLASSWLTLLSTAFMTVGFLQGMEPDGFFGFATLSNVMAAMTIMTVLPLQSVLRPGALLDVLADGPVFGWNGVPMFAVAIVVMVAALLLRRNMPQARTSIEDIPRRIRWDEASSPSDLVGSMSIPELPDRVNLIAMPSIRSALFDHGIGAYFSRNGAMRLLVASAIAEATVGPRRGRALTRSSKAARSSLAALSRQLYVFRGSLVAGTLLFTLGIPAVFGSSVLTRAPSTLLPCLGASLIGWGFAYLRWGRVAPAAVDAALTESPRALRTLRRALRPAARESVLVLQLALMCWSIMVGIGIAVVGRLVGQSASVVSMPYNLASVRLIEAAMMLAMGGICLISRMGRPKLWNLAALLFAQSGMVALVPDPPSAMVLGLPGVIPGIALIVALVVHLCRRSYAEPFS</sequence>
<dbReference type="EMBL" id="JACCBH010000001">
    <property type="protein sequence ID" value="NYD55291.1"/>
    <property type="molecule type" value="Genomic_DNA"/>
</dbReference>
<keyword evidence="3" id="KW-1185">Reference proteome</keyword>
<keyword evidence="1" id="KW-0812">Transmembrane</keyword>
<feature type="transmembrane region" description="Helical" evidence="1">
    <location>
        <begin position="316"/>
        <end position="338"/>
    </location>
</feature>
<name>A0A7Y9EWU0_9MICO</name>
<dbReference type="Proteomes" id="UP000552045">
    <property type="component" value="Unassembled WGS sequence"/>
</dbReference>
<protein>
    <submittedName>
        <fullName evidence="2">Uncharacterized protein</fullName>
    </submittedName>
</protein>
<feature type="transmembrane region" description="Helical" evidence="1">
    <location>
        <begin position="276"/>
        <end position="296"/>
    </location>
</feature>
<feature type="transmembrane region" description="Helical" evidence="1">
    <location>
        <begin position="532"/>
        <end position="553"/>
    </location>
</feature>
<feature type="transmembrane region" description="Helical" evidence="1">
    <location>
        <begin position="479"/>
        <end position="496"/>
    </location>
</feature>
<organism evidence="2 3">
    <name type="scientific">Microbacterium pseudoresistens</name>
    <dbReference type="NCBI Taxonomy" id="640634"/>
    <lineage>
        <taxon>Bacteria</taxon>
        <taxon>Bacillati</taxon>
        <taxon>Actinomycetota</taxon>
        <taxon>Actinomycetes</taxon>
        <taxon>Micrococcales</taxon>
        <taxon>Microbacteriaceae</taxon>
        <taxon>Microbacterium</taxon>
    </lineage>
</organism>
<proteinExistence type="predicted"/>
<evidence type="ECO:0000313" key="3">
    <source>
        <dbReference type="Proteomes" id="UP000552045"/>
    </source>
</evidence>
<keyword evidence="1" id="KW-1133">Transmembrane helix</keyword>
<dbReference type="RefSeq" id="WP_179434281.1">
    <property type="nucleotide sequence ID" value="NZ_BAABLC010000006.1"/>
</dbReference>
<reference evidence="2 3" key="1">
    <citation type="submission" date="2020-07" db="EMBL/GenBank/DDBJ databases">
        <title>Sequencing the genomes of 1000 actinobacteria strains.</title>
        <authorList>
            <person name="Klenk H.-P."/>
        </authorList>
    </citation>
    <scope>NUCLEOTIDE SEQUENCE [LARGE SCALE GENOMIC DNA]</scope>
    <source>
        <strain evidence="2 3">DSM 22185</strain>
    </source>
</reference>
<feature type="transmembrane region" description="Helical" evidence="1">
    <location>
        <begin position="573"/>
        <end position="591"/>
    </location>
</feature>
<feature type="transmembrane region" description="Helical" evidence="1">
    <location>
        <begin position="250"/>
        <end position="269"/>
    </location>
</feature>